<evidence type="ECO:0000256" key="5">
    <source>
        <dbReference type="ARBA" id="ARBA00023136"/>
    </source>
</evidence>
<reference evidence="8 9" key="1">
    <citation type="submission" date="2013-09" db="EMBL/GenBank/DDBJ databases">
        <title>Biodegradation of hydrocarbons in the deep terrestrial subsurface : characterization of a microbial consortium composed of two Desulfotomaculum species originating from a deep geological formation.</title>
        <authorList>
            <person name="Aullo T."/>
            <person name="Berlendis S."/>
            <person name="Lascourreges J.-F."/>
            <person name="Dessort D."/>
            <person name="Saint-Laurent S."/>
            <person name="Schraauwers B."/>
            <person name="Mas J."/>
            <person name="Magot M."/>
            <person name="Ranchou-Peyruse A."/>
        </authorList>
    </citation>
    <scope>NUCLEOTIDE SEQUENCE [LARGE SCALE GENOMIC DNA]</scope>
    <source>
        <strain evidence="8 9">Bs107</strain>
    </source>
</reference>
<dbReference type="AlphaFoldDB" id="A0A2C6MDS1"/>
<comment type="subcellular location">
    <subcellularLocation>
        <location evidence="1">Cell membrane</location>
        <topology evidence="1">Multi-pass membrane protein</topology>
    </subcellularLocation>
</comment>
<dbReference type="InterPro" id="IPR010343">
    <property type="entry name" value="ArAE_1"/>
</dbReference>
<keyword evidence="9" id="KW-1185">Reference proteome</keyword>
<feature type="transmembrane region" description="Helical" evidence="6">
    <location>
        <begin position="100"/>
        <end position="117"/>
    </location>
</feature>
<dbReference type="EMBL" id="AWQQ01000084">
    <property type="protein sequence ID" value="PHJ37745.1"/>
    <property type="molecule type" value="Genomic_DNA"/>
</dbReference>
<feature type="transmembrane region" description="Helical" evidence="6">
    <location>
        <begin position="62"/>
        <end position="94"/>
    </location>
</feature>
<sequence>MNINRIFPFVGARILKTGAAVALAVYICTLLKLDPKVFAGVSAVINVQPSIYRSFRNAVEQVLTHVISVIIAVVCGYAFGTGPLIIGLATIIIITTNVKLNLKQGVSMGVVAGIFVLDAPQQDFLSHALTRSYVIFVGLGAALFINSFLPQPRYSSSFLSHLGKFNEGSAKFFVELVKGFIKLEPISAKDYEVKRTEIKDLLRTTRDLFELHKEQNHYLKHVPGEKQDLWEKYLDFNVKLFYKSQEIYSATLQRLEWRKERGDPPISNEFYMVLGMLERGIHSFEKLNDDLHRYVLQGEPLVPVQFNEQFWEELSYFIDRWHTRMTGADFLHAFMYVSAVASDIKWANRSIKEFSPVKTQGEV</sequence>
<keyword evidence="5 6" id="KW-0472">Membrane</keyword>
<dbReference type="Proteomes" id="UP000222564">
    <property type="component" value="Unassembled WGS sequence"/>
</dbReference>
<evidence type="ECO:0000313" key="9">
    <source>
        <dbReference type="Proteomes" id="UP000222564"/>
    </source>
</evidence>
<keyword evidence="3 6" id="KW-0812">Transmembrane</keyword>
<evidence type="ECO:0008006" key="10">
    <source>
        <dbReference type="Google" id="ProtNLM"/>
    </source>
</evidence>
<gene>
    <name evidence="8" type="ORF">P378_14175</name>
    <name evidence="7" type="ORF">P378_17195</name>
</gene>
<dbReference type="Pfam" id="PF06081">
    <property type="entry name" value="ArAE_1"/>
    <property type="match status" value="1"/>
</dbReference>
<dbReference type="EMBL" id="AWQQ01000098">
    <property type="protein sequence ID" value="PHJ37278.1"/>
    <property type="molecule type" value="Genomic_DNA"/>
</dbReference>
<evidence type="ECO:0000313" key="7">
    <source>
        <dbReference type="EMBL" id="PHJ37278.1"/>
    </source>
</evidence>
<dbReference type="PANTHER" id="PTHR40064:SF1">
    <property type="entry name" value="MEMBRANE PROTEIN"/>
    <property type="match status" value="1"/>
</dbReference>
<evidence type="ECO:0000256" key="3">
    <source>
        <dbReference type="ARBA" id="ARBA00022692"/>
    </source>
</evidence>
<dbReference type="RefSeq" id="WP_099083495.1">
    <property type="nucleotide sequence ID" value="NZ_AWQQ01000084.1"/>
</dbReference>
<keyword evidence="4 6" id="KW-1133">Transmembrane helix</keyword>
<dbReference type="OrthoDB" id="1653617at2"/>
<organism evidence="8 9">
    <name type="scientific">Desulforamulus profundi</name>
    <dbReference type="NCBI Taxonomy" id="1383067"/>
    <lineage>
        <taxon>Bacteria</taxon>
        <taxon>Bacillati</taxon>
        <taxon>Bacillota</taxon>
        <taxon>Clostridia</taxon>
        <taxon>Eubacteriales</taxon>
        <taxon>Peptococcaceae</taxon>
        <taxon>Desulforamulus</taxon>
    </lineage>
</organism>
<dbReference type="GO" id="GO:0005886">
    <property type="term" value="C:plasma membrane"/>
    <property type="evidence" value="ECO:0007669"/>
    <property type="project" value="UniProtKB-SubCell"/>
</dbReference>
<evidence type="ECO:0000256" key="2">
    <source>
        <dbReference type="ARBA" id="ARBA00022475"/>
    </source>
</evidence>
<evidence type="ECO:0000256" key="4">
    <source>
        <dbReference type="ARBA" id="ARBA00022989"/>
    </source>
</evidence>
<keyword evidence="2" id="KW-1003">Cell membrane</keyword>
<proteinExistence type="predicted"/>
<accession>A0A2C6MDS1</accession>
<protein>
    <recommendedName>
        <fullName evidence="10">Aromatic acid exporter family member 1</fullName>
    </recommendedName>
</protein>
<evidence type="ECO:0000313" key="8">
    <source>
        <dbReference type="EMBL" id="PHJ37745.1"/>
    </source>
</evidence>
<feature type="transmembrane region" description="Helical" evidence="6">
    <location>
        <begin position="6"/>
        <end position="28"/>
    </location>
</feature>
<dbReference type="InterPro" id="IPR052984">
    <property type="entry name" value="UPF0421"/>
</dbReference>
<evidence type="ECO:0000256" key="6">
    <source>
        <dbReference type="SAM" id="Phobius"/>
    </source>
</evidence>
<feature type="transmembrane region" description="Helical" evidence="6">
    <location>
        <begin position="129"/>
        <end position="149"/>
    </location>
</feature>
<evidence type="ECO:0000256" key="1">
    <source>
        <dbReference type="ARBA" id="ARBA00004651"/>
    </source>
</evidence>
<name>A0A2C6MDS1_9FIRM</name>
<dbReference type="PANTHER" id="PTHR40064">
    <property type="entry name" value="MEMBRANE PROTEIN-RELATED"/>
    <property type="match status" value="1"/>
</dbReference>
<comment type="caution">
    <text evidence="8">The sequence shown here is derived from an EMBL/GenBank/DDBJ whole genome shotgun (WGS) entry which is preliminary data.</text>
</comment>